<protein>
    <submittedName>
        <fullName evidence="5">2126_t:CDS:1</fullName>
    </submittedName>
</protein>
<dbReference type="InterPro" id="IPR036396">
    <property type="entry name" value="Cyt_P450_sf"/>
</dbReference>
<dbReference type="Pfam" id="PF00067">
    <property type="entry name" value="p450"/>
    <property type="match status" value="1"/>
</dbReference>
<dbReference type="OrthoDB" id="2311113at2759"/>
<evidence type="ECO:0000313" key="6">
    <source>
        <dbReference type="Proteomes" id="UP001153678"/>
    </source>
</evidence>
<dbReference type="EMBL" id="CAMKVN010008175">
    <property type="protein sequence ID" value="CAI2192268.1"/>
    <property type="molecule type" value="Genomic_DNA"/>
</dbReference>
<evidence type="ECO:0000313" key="5">
    <source>
        <dbReference type="EMBL" id="CAI2192268.1"/>
    </source>
</evidence>
<evidence type="ECO:0000256" key="3">
    <source>
        <dbReference type="ARBA" id="ARBA00022824"/>
    </source>
</evidence>
<dbReference type="Proteomes" id="UP001153678">
    <property type="component" value="Unassembled WGS sequence"/>
</dbReference>
<name>A0A9W4T4Z2_9GLOM</name>
<dbReference type="InterPro" id="IPR002401">
    <property type="entry name" value="Cyt_P450_E_grp-I"/>
</dbReference>
<comment type="subcellular location">
    <subcellularLocation>
        <location evidence="1">Endoplasmic reticulum membrane</location>
    </subcellularLocation>
</comment>
<dbReference type="InterPro" id="IPR050196">
    <property type="entry name" value="Cytochrome_P450_Monoox"/>
</dbReference>
<evidence type="ECO:0000256" key="4">
    <source>
        <dbReference type="ARBA" id="ARBA00023136"/>
    </source>
</evidence>
<dbReference type="InterPro" id="IPR001128">
    <property type="entry name" value="Cyt_P450"/>
</dbReference>
<dbReference type="SUPFAM" id="SSF48264">
    <property type="entry name" value="Cytochrome P450"/>
    <property type="match status" value="1"/>
</dbReference>
<reference evidence="5" key="1">
    <citation type="submission" date="2022-08" db="EMBL/GenBank/DDBJ databases">
        <authorList>
            <person name="Kallberg Y."/>
            <person name="Tangrot J."/>
            <person name="Rosling A."/>
        </authorList>
    </citation>
    <scope>NUCLEOTIDE SEQUENCE</scope>
    <source>
        <strain evidence="5">Wild A</strain>
    </source>
</reference>
<evidence type="ECO:0000256" key="1">
    <source>
        <dbReference type="ARBA" id="ARBA00004586"/>
    </source>
</evidence>
<comment type="similarity">
    <text evidence="2">Belongs to the cytochrome P450 family.</text>
</comment>
<feature type="non-terminal residue" evidence="5">
    <location>
        <position position="1"/>
    </location>
</feature>
<dbReference type="PRINTS" id="PR00463">
    <property type="entry name" value="EP450I"/>
</dbReference>
<dbReference type="PANTHER" id="PTHR24291:SF189">
    <property type="entry name" value="CYTOCHROME P450 4C3-RELATED"/>
    <property type="match status" value="1"/>
</dbReference>
<dbReference type="Gene3D" id="1.10.630.10">
    <property type="entry name" value="Cytochrome P450"/>
    <property type="match status" value="1"/>
</dbReference>
<accession>A0A9W4T4Z2</accession>
<dbReference type="AlphaFoldDB" id="A0A9W4T4Z2"/>
<keyword evidence="6" id="KW-1185">Reference proteome</keyword>
<dbReference type="GO" id="GO:0005506">
    <property type="term" value="F:iron ion binding"/>
    <property type="evidence" value="ECO:0007669"/>
    <property type="project" value="InterPro"/>
</dbReference>
<dbReference type="GO" id="GO:0020037">
    <property type="term" value="F:heme binding"/>
    <property type="evidence" value="ECO:0007669"/>
    <property type="project" value="InterPro"/>
</dbReference>
<dbReference type="GO" id="GO:0005789">
    <property type="term" value="C:endoplasmic reticulum membrane"/>
    <property type="evidence" value="ECO:0007669"/>
    <property type="project" value="UniProtKB-SubCell"/>
</dbReference>
<proteinExistence type="inferred from homology"/>
<keyword evidence="3" id="KW-0256">Endoplasmic reticulum</keyword>
<dbReference type="PANTHER" id="PTHR24291">
    <property type="entry name" value="CYTOCHROME P450 FAMILY 4"/>
    <property type="match status" value="1"/>
</dbReference>
<dbReference type="GO" id="GO:0004497">
    <property type="term" value="F:monooxygenase activity"/>
    <property type="evidence" value="ECO:0007669"/>
    <property type="project" value="InterPro"/>
</dbReference>
<keyword evidence="4" id="KW-0472">Membrane</keyword>
<evidence type="ECO:0000256" key="2">
    <source>
        <dbReference type="ARBA" id="ARBA00010617"/>
    </source>
</evidence>
<dbReference type="GO" id="GO:0016705">
    <property type="term" value="F:oxidoreductase activity, acting on paired donors, with incorporation or reduction of molecular oxygen"/>
    <property type="evidence" value="ECO:0007669"/>
    <property type="project" value="InterPro"/>
</dbReference>
<sequence>NLSEFLEKLFSTSTKSNFTLRNPHNEGMDELGFVNLTQKLCRLDTKVHLLSQHCENLLMRYNPFTTLCQKVMIQSKRTNIQVYINQAMRFLDKIIHFSKPVFDNEKQDDVAQNSSKVNYDDVTDDVIRSNLIEVFIGGTDTAESSLSFIMYYLCKYPYVKKRLFDEIEVIFSSNTLRDVIFEDIEKFEYAEAIIKEVSRMTPATSVIFRSNVSEDDVGGYNLVINLKCTSKRDNAVADFKKGGKNKVASYVLFTDIGDKFRIIGQFNEGFKSKNVDDYELILEDAKSDLELDLTDIFRDQVRGKINPPNTQPFQKDIDMIN</sequence>
<comment type="caution">
    <text evidence="5">The sequence shown here is derived from an EMBL/GenBank/DDBJ whole genome shotgun (WGS) entry which is preliminary data.</text>
</comment>
<organism evidence="5 6">
    <name type="scientific">Funneliformis geosporum</name>
    <dbReference type="NCBI Taxonomy" id="1117311"/>
    <lineage>
        <taxon>Eukaryota</taxon>
        <taxon>Fungi</taxon>
        <taxon>Fungi incertae sedis</taxon>
        <taxon>Mucoromycota</taxon>
        <taxon>Glomeromycotina</taxon>
        <taxon>Glomeromycetes</taxon>
        <taxon>Glomerales</taxon>
        <taxon>Glomeraceae</taxon>
        <taxon>Funneliformis</taxon>
    </lineage>
</organism>
<gene>
    <name evidence="5" type="ORF">FWILDA_LOCUS15492</name>
</gene>